<dbReference type="Pfam" id="PF05866">
    <property type="entry name" value="RusA"/>
    <property type="match status" value="1"/>
</dbReference>
<evidence type="ECO:0000313" key="1">
    <source>
        <dbReference type="EMBL" id="KFN92151.1"/>
    </source>
</evidence>
<dbReference type="GO" id="GO:0006310">
    <property type="term" value="P:DNA recombination"/>
    <property type="evidence" value="ECO:0007669"/>
    <property type="project" value="InterPro"/>
</dbReference>
<dbReference type="GO" id="GO:0000287">
    <property type="term" value="F:magnesium ion binding"/>
    <property type="evidence" value="ECO:0007669"/>
    <property type="project" value="InterPro"/>
</dbReference>
<dbReference type="AlphaFoldDB" id="A0A091C2S0"/>
<dbReference type="RefSeq" id="WP_052074156.1">
    <property type="nucleotide sequence ID" value="NZ_JPVT01000058.1"/>
</dbReference>
<dbReference type="GO" id="GO:0006281">
    <property type="term" value="P:DNA repair"/>
    <property type="evidence" value="ECO:0007669"/>
    <property type="project" value="InterPro"/>
</dbReference>
<keyword evidence="2" id="KW-1185">Reference proteome</keyword>
<dbReference type="PATRIC" id="fig|1302648.3.peg.594"/>
<evidence type="ECO:0000313" key="2">
    <source>
        <dbReference type="Proteomes" id="UP000029381"/>
    </source>
</evidence>
<gene>
    <name evidence="1" type="ORF">TMU3MR103_0612</name>
</gene>
<dbReference type="Gene3D" id="3.30.1330.70">
    <property type="entry name" value="Holliday junction resolvase RusA"/>
    <property type="match status" value="1"/>
</dbReference>
<proteinExistence type="predicted"/>
<dbReference type="EMBL" id="JPVT01000058">
    <property type="protein sequence ID" value="KFN92151.1"/>
    <property type="molecule type" value="Genomic_DNA"/>
</dbReference>
<accession>A0A091C2S0</accession>
<sequence>MKIVIPGSLTDLNTYTNAERTNRYKGAKIKKQNTYKAAAAFMPVRTQKPTLPIKLHIDWFCQNKRKDIDNVAFAKKFILDGMQESGYIPNDGWQEIAGWEESFYVDKENPRIEIKIEESSKEK</sequence>
<reference evidence="1 2" key="1">
    <citation type="submission" date="2014-08" db="EMBL/GenBank/DDBJ databases">
        <title>Genome sequence of Tetragenococcus muriaticus.</title>
        <authorList>
            <person name="Chuea-nongthon C."/>
            <person name="Rodtong S."/>
            <person name="Yongsawatdigul J."/>
            <person name="Steele J.L."/>
            <person name="Liu X.-y."/>
            <person name="Speers J."/>
            <person name="Glasner J.D."/>
            <person name="Neeno-Eckwall E.C."/>
        </authorList>
    </citation>
    <scope>NUCLEOTIDE SEQUENCE [LARGE SCALE GENOMIC DNA]</scope>
    <source>
        <strain evidence="1 2">3MR10-3</strain>
    </source>
</reference>
<comment type="caution">
    <text evidence="1">The sequence shown here is derived from an EMBL/GenBank/DDBJ whole genome shotgun (WGS) entry which is preliminary data.</text>
</comment>
<dbReference type="Proteomes" id="UP000029381">
    <property type="component" value="Unassembled WGS sequence"/>
</dbReference>
<organism evidence="1 2">
    <name type="scientific">Tetragenococcus muriaticus 3MR10-3</name>
    <dbReference type="NCBI Taxonomy" id="1302648"/>
    <lineage>
        <taxon>Bacteria</taxon>
        <taxon>Bacillati</taxon>
        <taxon>Bacillota</taxon>
        <taxon>Bacilli</taxon>
        <taxon>Lactobacillales</taxon>
        <taxon>Enterococcaceae</taxon>
        <taxon>Tetragenococcus</taxon>
    </lineage>
</organism>
<dbReference type="InterPro" id="IPR008822">
    <property type="entry name" value="Endonuclease_RusA-like"/>
</dbReference>
<dbReference type="SUPFAM" id="SSF103084">
    <property type="entry name" value="Holliday junction resolvase RusA"/>
    <property type="match status" value="1"/>
</dbReference>
<dbReference type="InterPro" id="IPR036614">
    <property type="entry name" value="RusA-like_sf"/>
</dbReference>
<name>A0A091C2S0_9ENTE</name>
<protein>
    <submittedName>
        <fullName evidence="1">Gp63 family phage protein</fullName>
    </submittedName>
</protein>